<protein>
    <submittedName>
        <fullName evidence="1">Uncharacterized protein</fullName>
    </submittedName>
</protein>
<evidence type="ECO:0000313" key="1">
    <source>
        <dbReference type="EMBL" id="CUR60417.1"/>
    </source>
</evidence>
<gene>
    <name evidence="1" type="ORF">NOCA2770003</name>
</gene>
<dbReference type="EMBL" id="CZKA01000075">
    <property type="protein sequence ID" value="CUR60417.1"/>
    <property type="molecule type" value="Genomic_DNA"/>
</dbReference>
<organism evidence="1">
    <name type="scientific">metagenome</name>
    <dbReference type="NCBI Taxonomy" id="256318"/>
    <lineage>
        <taxon>unclassified sequences</taxon>
        <taxon>metagenomes</taxon>
    </lineage>
</organism>
<sequence>MSTTTLPDVHAPWCRDHVEPLYYDDRSYCQGESVVVGTVQAQLFRSEDGSTLINVESSNDVGSREDMTADEVLVLVQRLLSLVAQSRQP</sequence>
<name>A0A2P2CEQ2_9ZZZZ</name>
<proteinExistence type="predicted"/>
<dbReference type="AlphaFoldDB" id="A0A2P2CEQ2"/>
<reference evidence="1" key="1">
    <citation type="submission" date="2015-08" db="EMBL/GenBank/DDBJ databases">
        <authorList>
            <person name="Babu N.S."/>
            <person name="Beckwith C.J."/>
            <person name="Beseler K.G."/>
            <person name="Brison A."/>
            <person name="Carone J.V."/>
            <person name="Caskin T.P."/>
            <person name="Diamond M."/>
            <person name="Durham M.E."/>
            <person name="Foxe J.M."/>
            <person name="Go M."/>
            <person name="Henderson B.A."/>
            <person name="Jones I.B."/>
            <person name="McGettigan J.A."/>
            <person name="Micheletti S.J."/>
            <person name="Nasrallah M.E."/>
            <person name="Ortiz D."/>
            <person name="Piller C.R."/>
            <person name="Privatt S.R."/>
            <person name="Schneider S.L."/>
            <person name="Sharp S."/>
            <person name="Smith T.C."/>
            <person name="Stanton J.D."/>
            <person name="Ullery H.E."/>
            <person name="Wilson R.J."/>
            <person name="Serrano M.G."/>
            <person name="Buck G."/>
            <person name="Lee V."/>
            <person name="Wang Y."/>
            <person name="Carvalho R."/>
            <person name="Voegtly L."/>
            <person name="Shi R."/>
            <person name="Duckworth R."/>
            <person name="Johnson A."/>
            <person name="Loviza R."/>
            <person name="Walstead R."/>
            <person name="Shah Z."/>
            <person name="Kiflezghi M."/>
            <person name="Wade K."/>
            <person name="Ball S.L."/>
            <person name="Bradley K.W."/>
            <person name="Asai D.J."/>
            <person name="Bowman C.A."/>
            <person name="Russell D.A."/>
            <person name="Pope W.H."/>
            <person name="Jacobs-Sera D."/>
            <person name="Hendrix R.W."/>
            <person name="Hatfull G.F."/>
        </authorList>
    </citation>
    <scope>NUCLEOTIDE SEQUENCE</scope>
</reference>
<accession>A0A2P2CEQ2</accession>